<evidence type="ECO:0000313" key="3">
    <source>
        <dbReference type="Proteomes" id="UP000326018"/>
    </source>
</evidence>
<proteinExistence type="predicted"/>
<feature type="compositionally biased region" description="Low complexity" evidence="1">
    <location>
        <begin position="86"/>
        <end position="102"/>
    </location>
</feature>
<feature type="region of interest" description="Disordered" evidence="1">
    <location>
        <begin position="83"/>
        <end position="107"/>
    </location>
</feature>
<evidence type="ECO:0000313" key="2">
    <source>
        <dbReference type="EMBL" id="VVO42229.1"/>
    </source>
</evidence>
<reference evidence="2 3" key="1">
    <citation type="submission" date="2019-09" db="EMBL/GenBank/DDBJ databases">
        <authorList>
            <person name="Chandra G."/>
            <person name="Truman W A."/>
        </authorList>
    </citation>
    <scope>NUCLEOTIDE SEQUENCE [LARGE SCALE GENOMIC DNA]</scope>
    <source>
        <strain evidence="2">PS712</strain>
    </source>
</reference>
<sequence>MPQSPRRSIRPSRRSRASMNGGRVVSCEPMWQSTPTTSRFGSCAARTYTSSASAMAMPNLFSLRPVEMYGWVPASTSGFTRSEIGARTPSSAATTCRRSSSSVDSTLKQCTPTSRARRMSSRVLPTPENTILSALPPAASTRSSSPRETMSKPAPRRARTFRTPRLELALTAKHTRCGMPANASA</sequence>
<accession>A0A5E7FSC2</accession>
<dbReference type="Proteomes" id="UP000326018">
    <property type="component" value="Unassembled WGS sequence"/>
</dbReference>
<name>A0A5E7FSC2_PSEFL</name>
<feature type="region of interest" description="Disordered" evidence="1">
    <location>
        <begin position="128"/>
        <end position="164"/>
    </location>
</feature>
<feature type="compositionally biased region" description="Low complexity" evidence="1">
    <location>
        <begin position="132"/>
        <end position="147"/>
    </location>
</feature>
<evidence type="ECO:0000256" key="1">
    <source>
        <dbReference type="SAM" id="MobiDB-lite"/>
    </source>
</evidence>
<feature type="compositionally biased region" description="Basic residues" evidence="1">
    <location>
        <begin position="7"/>
        <end position="16"/>
    </location>
</feature>
<feature type="region of interest" description="Disordered" evidence="1">
    <location>
        <begin position="1"/>
        <end position="23"/>
    </location>
</feature>
<protein>
    <submittedName>
        <fullName evidence="2">Uncharacterized protein</fullName>
    </submittedName>
</protein>
<organism evidence="2 3">
    <name type="scientific">Pseudomonas fluorescens</name>
    <dbReference type="NCBI Taxonomy" id="294"/>
    <lineage>
        <taxon>Bacteria</taxon>
        <taxon>Pseudomonadati</taxon>
        <taxon>Pseudomonadota</taxon>
        <taxon>Gammaproteobacteria</taxon>
        <taxon>Pseudomonadales</taxon>
        <taxon>Pseudomonadaceae</taxon>
        <taxon>Pseudomonas</taxon>
    </lineage>
</organism>
<dbReference type="EMBL" id="CABVIB010000069">
    <property type="protein sequence ID" value="VVO42229.1"/>
    <property type="molecule type" value="Genomic_DNA"/>
</dbReference>
<dbReference type="AlphaFoldDB" id="A0A5E7FSC2"/>
<gene>
    <name evidence="2" type="ORF">PS712_05987</name>
</gene>